<evidence type="ECO:0000313" key="2">
    <source>
        <dbReference type="Proteomes" id="UP001596472"/>
    </source>
</evidence>
<sequence length="162" mass="18311">MKEDLEIYLNDHLAGAAGGLSLVTHLAETATEAMERSFFEDLKRTISRDRDTLMQIIQELGFSAGVVRQAVGSASTRAGIWRMEIHGMNIGELGRFEMIELLAVGIHGKCLLWKTLTLLAMLRPEWKSMDFQSLVRSAEDQSQQIEEYRSREAMMLFSSADR</sequence>
<name>A0ABW2L0V5_9BACT</name>
<gene>
    <name evidence="1" type="ORF">ACFQY0_02175</name>
</gene>
<keyword evidence="2" id="KW-1185">Reference proteome</keyword>
<dbReference type="Proteomes" id="UP001596472">
    <property type="component" value="Unassembled WGS sequence"/>
</dbReference>
<protein>
    <submittedName>
        <fullName evidence="1">Uncharacterized protein</fullName>
    </submittedName>
</protein>
<dbReference type="RefSeq" id="WP_379708615.1">
    <property type="nucleotide sequence ID" value="NZ_JBHTBS010000001.1"/>
</dbReference>
<proteinExistence type="predicted"/>
<reference evidence="2" key="1">
    <citation type="journal article" date="2019" name="Int. J. Syst. Evol. Microbiol.">
        <title>The Global Catalogue of Microorganisms (GCM) 10K type strain sequencing project: providing services to taxonomists for standard genome sequencing and annotation.</title>
        <authorList>
            <consortium name="The Broad Institute Genomics Platform"/>
            <consortium name="The Broad Institute Genome Sequencing Center for Infectious Disease"/>
            <person name="Wu L."/>
            <person name="Ma J."/>
        </authorList>
    </citation>
    <scope>NUCLEOTIDE SEQUENCE [LARGE SCALE GENOMIC DNA]</scope>
    <source>
        <strain evidence="2">CGMCC 4.1467</strain>
    </source>
</reference>
<evidence type="ECO:0000313" key="1">
    <source>
        <dbReference type="EMBL" id="MFC7335971.1"/>
    </source>
</evidence>
<organism evidence="1 2">
    <name type="scientific">Haloferula chungangensis</name>
    <dbReference type="NCBI Taxonomy" id="1048331"/>
    <lineage>
        <taxon>Bacteria</taxon>
        <taxon>Pseudomonadati</taxon>
        <taxon>Verrucomicrobiota</taxon>
        <taxon>Verrucomicrobiia</taxon>
        <taxon>Verrucomicrobiales</taxon>
        <taxon>Verrucomicrobiaceae</taxon>
        <taxon>Haloferula</taxon>
    </lineage>
</organism>
<dbReference type="EMBL" id="JBHTBS010000001">
    <property type="protein sequence ID" value="MFC7335971.1"/>
    <property type="molecule type" value="Genomic_DNA"/>
</dbReference>
<accession>A0ABW2L0V5</accession>
<comment type="caution">
    <text evidence="1">The sequence shown here is derived from an EMBL/GenBank/DDBJ whole genome shotgun (WGS) entry which is preliminary data.</text>
</comment>